<dbReference type="InterPro" id="IPR036398">
    <property type="entry name" value="CA_dom_sf"/>
</dbReference>
<evidence type="ECO:0000256" key="3">
    <source>
        <dbReference type="ARBA" id="ARBA00022723"/>
    </source>
</evidence>
<dbReference type="SUPFAM" id="SSF51069">
    <property type="entry name" value="Carbonic anhydrase"/>
    <property type="match status" value="1"/>
</dbReference>
<dbReference type="STRING" id="214095.RU97_GL000881"/>
<proteinExistence type="inferred from homology"/>
<accession>A0A1L8RHR7</accession>
<dbReference type="Gene3D" id="3.10.200.10">
    <property type="entry name" value="Alpha carbonic anhydrase"/>
    <property type="match status" value="1"/>
</dbReference>
<keyword evidence="4" id="KW-0862">Zinc</keyword>
<dbReference type="InterPro" id="IPR001148">
    <property type="entry name" value="CA_dom"/>
</dbReference>
<evidence type="ECO:0000259" key="7">
    <source>
        <dbReference type="PROSITE" id="PS51144"/>
    </source>
</evidence>
<keyword evidence="5" id="KW-0456">Lyase</keyword>
<dbReference type="CDD" id="cd03124">
    <property type="entry name" value="alpha_CA_prokaryotic_like"/>
    <property type="match status" value="1"/>
</dbReference>
<protein>
    <recommendedName>
        <fullName evidence="2">carbonic anhydrase</fullName>
        <ecNumber evidence="2">4.2.1.1</ecNumber>
    </recommendedName>
</protein>
<dbReference type="RefSeq" id="WP_067389728.1">
    <property type="nucleotide sequence ID" value="NZ_JXKH01000002.1"/>
</dbReference>
<evidence type="ECO:0000256" key="6">
    <source>
        <dbReference type="ARBA" id="ARBA00048348"/>
    </source>
</evidence>
<keyword evidence="3" id="KW-0479">Metal-binding</keyword>
<dbReference type="PROSITE" id="PS51144">
    <property type="entry name" value="ALPHA_CA_2"/>
    <property type="match status" value="1"/>
</dbReference>
<comment type="caution">
    <text evidence="8">The sequence shown here is derived from an EMBL/GenBank/DDBJ whole genome shotgun (WGS) entry which is preliminary data.</text>
</comment>
<organism evidence="8 9">
    <name type="scientific">Enterococcus canis</name>
    <dbReference type="NCBI Taxonomy" id="214095"/>
    <lineage>
        <taxon>Bacteria</taxon>
        <taxon>Bacillati</taxon>
        <taxon>Bacillota</taxon>
        <taxon>Bacilli</taxon>
        <taxon>Lactobacillales</taxon>
        <taxon>Enterococcaceae</taxon>
        <taxon>Enterococcus</taxon>
    </lineage>
</organism>
<sequence>MNPIWQYESGPNGPENWHHLCEQFACGRDFPDQSPIELLEAQCVVDPEKIQLKFHYQRERFFAQRFNHAAHFVPPERESFVNYQGVRYVLSDIHFHTPGEHIVEKHSYPIECHLVHTHEQQNLVIGILLDLDEDRGLRLGDIEAGVNKGEFFFNPEMFLPELLSYYQYEGSLTTPPTVGPIPWFVMSEPGLIANELYMELQGDNGHNNRPIQPLNGRKVYFVE</sequence>
<dbReference type="PANTHER" id="PTHR18952">
    <property type="entry name" value="CARBONIC ANHYDRASE"/>
    <property type="match status" value="1"/>
</dbReference>
<dbReference type="InterPro" id="IPR041891">
    <property type="entry name" value="Alpha_CA_prokaryot-like"/>
</dbReference>
<dbReference type="PANTHER" id="PTHR18952:SF265">
    <property type="entry name" value="CARBONIC ANHYDRASE"/>
    <property type="match status" value="1"/>
</dbReference>
<gene>
    <name evidence="8" type="ORF">RU97_GL000881</name>
</gene>
<name>A0A1L8RHR7_9ENTE</name>
<dbReference type="EC" id="4.2.1.1" evidence="2"/>
<evidence type="ECO:0000313" key="8">
    <source>
        <dbReference type="EMBL" id="OJG19310.1"/>
    </source>
</evidence>
<dbReference type="AlphaFoldDB" id="A0A1L8RHR7"/>
<dbReference type="Pfam" id="PF00194">
    <property type="entry name" value="Carb_anhydrase"/>
    <property type="match status" value="1"/>
</dbReference>
<dbReference type="Proteomes" id="UP000181884">
    <property type="component" value="Unassembled WGS sequence"/>
</dbReference>
<evidence type="ECO:0000256" key="5">
    <source>
        <dbReference type="ARBA" id="ARBA00023239"/>
    </source>
</evidence>
<dbReference type="InterPro" id="IPR023561">
    <property type="entry name" value="Carbonic_anhydrase_a-class"/>
</dbReference>
<dbReference type="EMBL" id="JXKH01000002">
    <property type="protein sequence ID" value="OJG19310.1"/>
    <property type="molecule type" value="Genomic_DNA"/>
</dbReference>
<feature type="domain" description="Alpha-carbonic anhydrase" evidence="7">
    <location>
        <begin position="3"/>
        <end position="223"/>
    </location>
</feature>
<dbReference type="SMART" id="SM01057">
    <property type="entry name" value="Carb_anhydrase"/>
    <property type="match status" value="1"/>
</dbReference>
<comment type="similarity">
    <text evidence="1">Belongs to the alpha-carbonic anhydrase family.</text>
</comment>
<evidence type="ECO:0000256" key="1">
    <source>
        <dbReference type="ARBA" id="ARBA00010718"/>
    </source>
</evidence>
<keyword evidence="9" id="KW-1185">Reference proteome</keyword>
<dbReference type="GO" id="GO:0004089">
    <property type="term" value="F:carbonate dehydratase activity"/>
    <property type="evidence" value="ECO:0007669"/>
    <property type="project" value="UniProtKB-EC"/>
</dbReference>
<comment type="catalytic activity">
    <reaction evidence="6">
        <text>hydrogencarbonate + H(+) = CO2 + H2O</text>
        <dbReference type="Rhea" id="RHEA:10748"/>
        <dbReference type="ChEBI" id="CHEBI:15377"/>
        <dbReference type="ChEBI" id="CHEBI:15378"/>
        <dbReference type="ChEBI" id="CHEBI:16526"/>
        <dbReference type="ChEBI" id="CHEBI:17544"/>
        <dbReference type="EC" id="4.2.1.1"/>
    </reaction>
</comment>
<reference evidence="8 9" key="1">
    <citation type="submission" date="2014-12" db="EMBL/GenBank/DDBJ databases">
        <title>Draft genome sequences of 29 type strains of Enterococci.</title>
        <authorList>
            <person name="Zhong Z."/>
            <person name="Sun Z."/>
            <person name="Liu W."/>
            <person name="Zhang W."/>
            <person name="Zhang H."/>
        </authorList>
    </citation>
    <scope>NUCLEOTIDE SEQUENCE [LARGE SCALE GENOMIC DNA]</scope>
    <source>
        <strain evidence="8 9">DSM 17029</strain>
    </source>
</reference>
<dbReference type="GO" id="GO:0008270">
    <property type="term" value="F:zinc ion binding"/>
    <property type="evidence" value="ECO:0007669"/>
    <property type="project" value="InterPro"/>
</dbReference>
<evidence type="ECO:0000313" key="9">
    <source>
        <dbReference type="Proteomes" id="UP000181884"/>
    </source>
</evidence>
<evidence type="ECO:0000256" key="2">
    <source>
        <dbReference type="ARBA" id="ARBA00012925"/>
    </source>
</evidence>
<evidence type="ECO:0000256" key="4">
    <source>
        <dbReference type="ARBA" id="ARBA00022833"/>
    </source>
</evidence>